<protein>
    <submittedName>
        <fullName evidence="9">Mating pair formation protein</fullName>
    </submittedName>
</protein>
<proteinExistence type="inferred from homology"/>
<evidence type="ECO:0000256" key="6">
    <source>
        <dbReference type="SAM" id="MobiDB-lite"/>
    </source>
</evidence>
<feature type="compositionally biased region" description="Low complexity" evidence="6">
    <location>
        <begin position="506"/>
        <end position="532"/>
    </location>
</feature>
<evidence type="ECO:0000256" key="5">
    <source>
        <dbReference type="ARBA" id="ARBA00023136"/>
    </source>
</evidence>
<keyword evidence="10" id="KW-1185">Reference proteome</keyword>
<dbReference type="RefSeq" id="WP_030092735.1">
    <property type="nucleotide sequence ID" value="NZ_CP013267.1"/>
</dbReference>
<keyword evidence="9" id="KW-0614">Plasmid</keyword>
<evidence type="ECO:0000256" key="1">
    <source>
        <dbReference type="ARBA" id="ARBA00004141"/>
    </source>
</evidence>
<geneLocation type="plasmid" evidence="9 10">
    <name>pDE3</name>
</geneLocation>
<comment type="subcellular location">
    <subcellularLocation>
        <location evidence="1">Membrane</location>
        <topology evidence="1">Multi-pass membrane protein</topology>
    </subcellularLocation>
</comment>
<dbReference type="GO" id="GO:0016020">
    <property type="term" value="C:membrane"/>
    <property type="evidence" value="ECO:0007669"/>
    <property type="project" value="UniProtKB-SubCell"/>
</dbReference>
<dbReference type="Proteomes" id="UP000056968">
    <property type="component" value="Plasmid pDE3"/>
</dbReference>
<dbReference type="GO" id="GO:0030255">
    <property type="term" value="P:protein secretion by the type IV secretion system"/>
    <property type="evidence" value="ECO:0007669"/>
    <property type="project" value="InterPro"/>
</dbReference>
<feature type="compositionally biased region" description="Low complexity" evidence="6">
    <location>
        <begin position="437"/>
        <end position="455"/>
    </location>
</feature>
<feature type="region of interest" description="Disordered" evidence="6">
    <location>
        <begin position="338"/>
        <end position="468"/>
    </location>
</feature>
<feature type="compositionally biased region" description="Gly residues" evidence="6">
    <location>
        <begin position="338"/>
        <end position="350"/>
    </location>
</feature>
<feature type="transmembrane region" description="Helical" evidence="7">
    <location>
        <begin position="86"/>
        <end position="111"/>
    </location>
</feature>
<dbReference type="InterPro" id="IPR014150">
    <property type="entry name" value="Conjugal_tfr_TrbL"/>
</dbReference>
<feature type="compositionally biased region" description="Gly residues" evidence="6">
    <location>
        <begin position="426"/>
        <end position="436"/>
    </location>
</feature>
<evidence type="ECO:0000256" key="3">
    <source>
        <dbReference type="ARBA" id="ARBA00022692"/>
    </source>
</evidence>
<evidence type="ECO:0000256" key="2">
    <source>
        <dbReference type="ARBA" id="ARBA00007802"/>
    </source>
</evidence>
<sequence length="571" mass="54659">MKALARLHLSALGVALTLAATPAYAQSQGMLDNVLNKYKSMAAAWASVFTTHATILFGTLAAVSLIWTFGVMALRRADLGEFASEAIRFAIFCGFFWWLLINGPAIGLAIIEGLRSLGAQASGLPNNLAPSGIVDIGFDIFRQAVEASSVLTPVDSALSILVSLGILIVLALVGVNMLLLLASGYVLAYAGVIFLGFGGARWTSDIALNYFKTVVAVGASLMTMVLIVGVGKTFLDQYYAATGEGSSLQDLGTMLVFAVVLLALVNKVPAMVGGVISGGSIHAAGGIGAFGAGAALGAAGMAAGAAATGGAMIAAGAMNAAGGASAIKAAFAAAGGSGGEGGQTGMGGGQPLSSAGDMPGGGDNGGGGGGGGGGTPLSVAMGGDGGSPPANDNSGLQGGSEAASAGGGTAASAAAGSEAADREDGNGGGAAGGSPAGEGEASSASSQGEGAPESGDTGGTQRTGLSRAAKTASILGGAAAGMAVGALKERVGNTVGGRLAANIRASAASASSGSETLAPATGAGSPASSSDSSPPPTAQFAGDTISAARDAGDMETPEDEVAAFVQRRGDS</sequence>
<feature type="transmembrane region" description="Helical" evidence="7">
    <location>
        <begin position="157"/>
        <end position="179"/>
    </location>
</feature>
<evidence type="ECO:0000256" key="7">
    <source>
        <dbReference type="SAM" id="Phobius"/>
    </source>
</evidence>
<feature type="transmembrane region" description="Helical" evidence="7">
    <location>
        <begin position="49"/>
        <end position="74"/>
    </location>
</feature>
<dbReference type="OrthoDB" id="7304151at2"/>
<feature type="region of interest" description="Disordered" evidence="6">
    <location>
        <begin position="506"/>
        <end position="560"/>
    </location>
</feature>
<name>A0A0S3F6B4_9SPHN</name>
<accession>A0A0S3F6B4</accession>
<evidence type="ECO:0000313" key="10">
    <source>
        <dbReference type="Proteomes" id="UP000056968"/>
    </source>
</evidence>
<dbReference type="Pfam" id="PF04610">
    <property type="entry name" value="TrbL"/>
    <property type="match status" value="1"/>
</dbReference>
<feature type="transmembrane region" description="Helical" evidence="7">
    <location>
        <begin position="186"/>
        <end position="204"/>
    </location>
</feature>
<keyword evidence="4 7" id="KW-1133">Transmembrane helix</keyword>
<feature type="compositionally biased region" description="Gly residues" evidence="6">
    <location>
        <begin position="358"/>
        <end position="375"/>
    </location>
</feature>
<evidence type="ECO:0000313" key="9">
    <source>
        <dbReference type="EMBL" id="ALR23177.1"/>
    </source>
</evidence>
<dbReference type="AlphaFoldDB" id="A0A0S3F6B4"/>
<keyword evidence="3 7" id="KW-0812">Transmembrane</keyword>
<evidence type="ECO:0000256" key="8">
    <source>
        <dbReference type="SAM" id="SignalP"/>
    </source>
</evidence>
<keyword evidence="8" id="KW-0732">Signal</keyword>
<reference evidence="9 10" key="1">
    <citation type="submission" date="2015-11" db="EMBL/GenBank/DDBJ databases">
        <title>A Two-component Flavoprotein Monooxygenase System MeaXY Responsible for para-Hydroxylation of 2-Methyl-6-ethylaniline and 2,6-Diethylaniline in Sphingobium baderi DE-13.</title>
        <authorList>
            <person name="Cheng M."/>
            <person name="Meng Q."/>
            <person name="Yang Y."/>
            <person name="Chu C."/>
            <person name="Yan X."/>
            <person name="He J."/>
            <person name="Li S."/>
        </authorList>
    </citation>
    <scope>NUCLEOTIDE SEQUENCE [LARGE SCALE GENOMIC DNA]</scope>
    <source>
        <strain evidence="9 10">DE-13</strain>
        <plasmid evidence="10">Plasmid pDE3</plasmid>
    </source>
</reference>
<dbReference type="InterPro" id="IPR007688">
    <property type="entry name" value="Conjugal_tfr_TrbL/VirB6"/>
</dbReference>
<dbReference type="KEGG" id="sbd:ATN00_22025"/>
<dbReference type="NCBIfam" id="TIGR02783">
    <property type="entry name" value="TrbL_P"/>
    <property type="match status" value="1"/>
</dbReference>
<feature type="signal peptide" evidence="8">
    <location>
        <begin position="1"/>
        <end position="25"/>
    </location>
</feature>
<feature type="transmembrane region" description="Helical" evidence="7">
    <location>
        <begin position="210"/>
        <end position="235"/>
    </location>
</feature>
<feature type="compositionally biased region" description="Low complexity" evidence="6">
    <location>
        <begin position="399"/>
        <end position="418"/>
    </location>
</feature>
<comment type="similarity">
    <text evidence="2">Belongs to the TrbL/VirB6 family.</text>
</comment>
<feature type="chain" id="PRO_5006611990" evidence="8">
    <location>
        <begin position="26"/>
        <end position="571"/>
    </location>
</feature>
<keyword evidence="5 7" id="KW-0472">Membrane</keyword>
<dbReference type="EMBL" id="CP013267">
    <property type="protein sequence ID" value="ALR23177.1"/>
    <property type="molecule type" value="Genomic_DNA"/>
</dbReference>
<organism evidence="9 10">
    <name type="scientific">Sphingobium baderi</name>
    <dbReference type="NCBI Taxonomy" id="1332080"/>
    <lineage>
        <taxon>Bacteria</taxon>
        <taxon>Pseudomonadati</taxon>
        <taxon>Pseudomonadota</taxon>
        <taxon>Alphaproteobacteria</taxon>
        <taxon>Sphingomonadales</taxon>
        <taxon>Sphingomonadaceae</taxon>
        <taxon>Sphingobium</taxon>
    </lineage>
</organism>
<gene>
    <name evidence="9" type="ORF">ATN00_22025</name>
</gene>
<evidence type="ECO:0000256" key="4">
    <source>
        <dbReference type="ARBA" id="ARBA00022989"/>
    </source>
</evidence>